<dbReference type="GO" id="GO:0003887">
    <property type="term" value="F:DNA-directed DNA polymerase activity"/>
    <property type="evidence" value="ECO:0007669"/>
    <property type="project" value="UniProtKB-KW"/>
</dbReference>
<dbReference type="InterPro" id="IPR027417">
    <property type="entry name" value="P-loop_NTPase"/>
</dbReference>
<evidence type="ECO:0000256" key="8">
    <source>
        <dbReference type="ARBA" id="ARBA00049244"/>
    </source>
</evidence>
<keyword evidence="5" id="KW-0235">DNA replication</keyword>
<dbReference type="Gene3D" id="1.10.8.60">
    <property type="match status" value="1"/>
</dbReference>
<dbReference type="Proteomes" id="UP000019482">
    <property type="component" value="Unassembled WGS sequence"/>
</dbReference>
<reference evidence="11 12" key="1">
    <citation type="journal article" date="2015" name="Genome Announc.">
        <title>Draft Genome Sequence of Clostridium tyrobutyricum Strain DIVETGP, Isolated from Cow's Milk for Grana Padano Production.</title>
        <authorList>
            <person name="Soggiu A."/>
            <person name="Piras C."/>
            <person name="Gaiarsa S."/>
            <person name="Sassera D."/>
            <person name="Roncada P."/>
            <person name="Bendixen E."/>
            <person name="Brasca M."/>
            <person name="Bonizzi L."/>
        </authorList>
    </citation>
    <scope>NUCLEOTIDE SEQUENCE [LARGE SCALE GENOMIC DNA]</scope>
    <source>
        <strain evidence="11 12">DIVETGP</strain>
    </source>
</reference>
<accession>W6N7T2</accession>
<dbReference type="Gene3D" id="1.20.272.10">
    <property type="match status" value="1"/>
</dbReference>
<dbReference type="Gene3D" id="3.40.50.300">
    <property type="entry name" value="P-loop containing nucleotide triphosphate hydrolases"/>
    <property type="match status" value="1"/>
</dbReference>
<evidence type="ECO:0000256" key="4">
    <source>
        <dbReference type="ARBA" id="ARBA00022695"/>
    </source>
</evidence>
<dbReference type="PANTHER" id="PTHR34388">
    <property type="entry name" value="DNA POLYMERASE III SUBUNIT DELTA"/>
    <property type="match status" value="1"/>
</dbReference>
<dbReference type="AlphaFoldDB" id="W6N7T2"/>
<dbReference type="PANTHER" id="PTHR34388:SF1">
    <property type="entry name" value="DNA POLYMERASE III SUBUNIT DELTA"/>
    <property type="match status" value="1"/>
</dbReference>
<keyword evidence="3 11" id="KW-0808">Transferase</keyword>
<organism evidence="11 12">
    <name type="scientific">Clostridium tyrobutyricum DIVETGP</name>
    <dbReference type="NCBI Taxonomy" id="1408889"/>
    <lineage>
        <taxon>Bacteria</taxon>
        <taxon>Bacillati</taxon>
        <taxon>Bacillota</taxon>
        <taxon>Clostridia</taxon>
        <taxon>Eubacteriales</taxon>
        <taxon>Clostridiaceae</taxon>
        <taxon>Clostridium</taxon>
    </lineage>
</organism>
<dbReference type="GO" id="GO:0006261">
    <property type="term" value="P:DNA-templated DNA replication"/>
    <property type="evidence" value="ECO:0007669"/>
    <property type="project" value="TreeGrafter"/>
</dbReference>
<dbReference type="OrthoDB" id="9775929at2"/>
<dbReference type="SUPFAM" id="SSF52540">
    <property type="entry name" value="P-loop containing nucleoside triphosphate hydrolases"/>
    <property type="match status" value="1"/>
</dbReference>
<comment type="similarity">
    <text evidence="7">Belongs to the DNA polymerase HolA subunit family.</text>
</comment>
<dbReference type="EMBL" id="CBXI010000043">
    <property type="protein sequence ID" value="CDL92581.1"/>
    <property type="molecule type" value="Genomic_DNA"/>
</dbReference>
<dbReference type="Pfam" id="PF06144">
    <property type="entry name" value="DNA_pol3_delta"/>
    <property type="match status" value="1"/>
</dbReference>
<feature type="domain" description="DNA polymerase III delta subunit-like C-terminal" evidence="10">
    <location>
        <begin position="224"/>
        <end position="343"/>
    </location>
</feature>
<evidence type="ECO:0000256" key="2">
    <source>
        <dbReference type="ARBA" id="ARBA00017703"/>
    </source>
</evidence>
<dbReference type="EC" id="2.7.7.7" evidence="1"/>
<evidence type="ECO:0000256" key="3">
    <source>
        <dbReference type="ARBA" id="ARBA00022679"/>
    </source>
</evidence>
<dbReference type="Pfam" id="PF21694">
    <property type="entry name" value="DNA_pol3_delta_C"/>
    <property type="match status" value="1"/>
</dbReference>
<protein>
    <recommendedName>
        <fullName evidence="2">DNA polymerase III subunit delta</fullName>
        <ecNumber evidence="1">2.7.7.7</ecNumber>
    </recommendedName>
</protein>
<evidence type="ECO:0000256" key="6">
    <source>
        <dbReference type="ARBA" id="ARBA00022932"/>
    </source>
</evidence>
<name>W6N7T2_CLOTY</name>
<gene>
    <name evidence="11" type="ORF">CTDIVETGP_2651</name>
</gene>
<evidence type="ECO:0000259" key="10">
    <source>
        <dbReference type="Pfam" id="PF21694"/>
    </source>
</evidence>
<dbReference type="RefSeq" id="WP_017751267.1">
    <property type="nucleotide sequence ID" value="NZ_CBXI010000043.1"/>
</dbReference>
<dbReference type="InterPro" id="IPR005790">
    <property type="entry name" value="DNA_polIII_delta"/>
</dbReference>
<dbReference type="GeneID" id="29419046"/>
<evidence type="ECO:0000313" key="11">
    <source>
        <dbReference type="EMBL" id="CDL92581.1"/>
    </source>
</evidence>
<evidence type="ECO:0000259" key="9">
    <source>
        <dbReference type="Pfam" id="PF06144"/>
    </source>
</evidence>
<keyword evidence="6" id="KW-0239">DNA-directed DNA polymerase</keyword>
<comment type="catalytic activity">
    <reaction evidence="8">
        <text>DNA(n) + a 2'-deoxyribonucleoside 5'-triphosphate = DNA(n+1) + diphosphate</text>
        <dbReference type="Rhea" id="RHEA:22508"/>
        <dbReference type="Rhea" id="RHEA-COMP:17339"/>
        <dbReference type="Rhea" id="RHEA-COMP:17340"/>
        <dbReference type="ChEBI" id="CHEBI:33019"/>
        <dbReference type="ChEBI" id="CHEBI:61560"/>
        <dbReference type="ChEBI" id="CHEBI:173112"/>
        <dbReference type="EC" id="2.7.7.7"/>
    </reaction>
</comment>
<keyword evidence="4 11" id="KW-0548">Nucleotidyltransferase</keyword>
<dbReference type="InterPro" id="IPR048466">
    <property type="entry name" value="DNA_pol3_delta-like_C"/>
</dbReference>
<feature type="domain" description="DNA polymerase III delta N-terminal" evidence="9">
    <location>
        <begin position="20"/>
        <end position="150"/>
    </location>
</feature>
<sequence length="347" mass="41050">MIDLFTFKEDLKKKDFKNCYVFCGSDENIIQECVKLIVDRFINPDFLDLNYIKFDGNSMDGFQPVINACQTLPFMSNKKIVLVYRANFIGNDLQNKSKLSGEKEFNYIHKYVKKVPEHCILIMYEVFKSKRDKVSKRIYKLDKDVCVVRIDKFKGRQLENRVEEIFSEKNKEIKKFELRLFCSVMEDNNFSVIKNEVEKLCCYTYGREITKDDIKKLFLKTSDDDIFDLVNPISNKKIKESLIVLDELIYKGVNINYILTMIERQFNLLFKMKKALEDKKDKKYIMNMLRMKSDYAYSIMMSQSKKFTLRQLRHAVDLCINSEQKIKSSTVDQKTEIELLIINTIAG</sequence>
<evidence type="ECO:0000313" key="12">
    <source>
        <dbReference type="Proteomes" id="UP000019482"/>
    </source>
</evidence>
<evidence type="ECO:0000256" key="5">
    <source>
        <dbReference type="ARBA" id="ARBA00022705"/>
    </source>
</evidence>
<dbReference type="NCBIfam" id="TIGR01128">
    <property type="entry name" value="holA"/>
    <property type="match status" value="1"/>
</dbReference>
<comment type="caution">
    <text evidence="11">The sequence shown here is derived from an EMBL/GenBank/DDBJ whole genome shotgun (WGS) entry which is preliminary data.</text>
</comment>
<dbReference type="GO" id="GO:0009360">
    <property type="term" value="C:DNA polymerase III complex"/>
    <property type="evidence" value="ECO:0007669"/>
    <property type="project" value="InterPro"/>
</dbReference>
<dbReference type="InterPro" id="IPR010372">
    <property type="entry name" value="DNA_pol3_delta_N"/>
</dbReference>
<proteinExistence type="inferred from homology"/>
<dbReference type="InterPro" id="IPR008921">
    <property type="entry name" value="DNA_pol3_clamp-load_cplx_C"/>
</dbReference>
<evidence type="ECO:0000256" key="1">
    <source>
        <dbReference type="ARBA" id="ARBA00012417"/>
    </source>
</evidence>
<dbReference type="GO" id="GO:0003677">
    <property type="term" value="F:DNA binding"/>
    <property type="evidence" value="ECO:0007669"/>
    <property type="project" value="InterPro"/>
</dbReference>
<keyword evidence="12" id="KW-1185">Reference proteome</keyword>
<evidence type="ECO:0000256" key="7">
    <source>
        <dbReference type="ARBA" id="ARBA00034754"/>
    </source>
</evidence>
<dbReference type="SUPFAM" id="SSF48019">
    <property type="entry name" value="post-AAA+ oligomerization domain-like"/>
    <property type="match status" value="1"/>
</dbReference>